<dbReference type="EMBL" id="PSQE01000006">
    <property type="protein sequence ID" value="RHN51950.1"/>
    <property type="molecule type" value="Genomic_DNA"/>
</dbReference>
<dbReference type="Gramene" id="rna36527">
    <property type="protein sequence ID" value="RHN51950.1"/>
    <property type="gene ID" value="gene36527"/>
</dbReference>
<dbReference type="AlphaFoldDB" id="A0A396HF53"/>
<accession>A0A396HF53</accession>
<gene>
    <name evidence="1" type="ORF">MtrunA17_Chr6g0474881</name>
</gene>
<comment type="caution">
    <text evidence="1">The sequence shown here is derived from an EMBL/GenBank/DDBJ whole genome shotgun (WGS) entry which is preliminary data.</text>
</comment>
<organism evidence="1 2">
    <name type="scientific">Medicago truncatula</name>
    <name type="common">Barrel medic</name>
    <name type="synonym">Medicago tribuloides</name>
    <dbReference type="NCBI Taxonomy" id="3880"/>
    <lineage>
        <taxon>Eukaryota</taxon>
        <taxon>Viridiplantae</taxon>
        <taxon>Streptophyta</taxon>
        <taxon>Embryophyta</taxon>
        <taxon>Tracheophyta</taxon>
        <taxon>Spermatophyta</taxon>
        <taxon>Magnoliopsida</taxon>
        <taxon>eudicotyledons</taxon>
        <taxon>Gunneridae</taxon>
        <taxon>Pentapetalae</taxon>
        <taxon>rosids</taxon>
        <taxon>fabids</taxon>
        <taxon>Fabales</taxon>
        <taxon>Fabaceae</taxon>
        <taxon>Papilionoideae</taxon>
        <taxon>50 kb inversion clade</taxon>
        <taxon>NPAAA clade</taxon>
        <taxon>Hologalegina</taxon>
        <taxon>IRL clade</taxon>
        <taxon>Trifolieae</taxon>
        <taxon>Medicago</taxon>
    </lineage>
</organism>
<reference evidence="2" key="1">
    <citation type="journal article" date="2018" name="Nat. Plants">
        <title>Whole-genome landscape of Medicago truncatula symbiotic genes.</title>
        <authorList>
            <person name="Pecrix Y."/>
            <person name="Staton S.E."/>
            <person name="Sallet E."/>
            <person name="Lelandais-Briere C."/>
            <person name="Moreau S."/>
            <person name="Carrere S."/>
            <person name="Blein T."/>
            <person name="Jardinaud M.F."/>
            <person name="Latrasse D."/>
            <person name="Zouine M."/>
            <person name="Zahm M."/>
            <person name="Kreplak J."/>
            <person name="Mayjonade B."/>
            <person name="Satge C."/>
            <person name="Perez M."/>
            <person name="Cauet S."/>
            <person name="Marande W."/>
            <person name="Chantry-Darmon C."/>
            <person name="Lopez-Roques C."/>
            <person name="Bouchez O."/>
            <person name="Berard A."/>
            <person name="Debelle F."/>
            <person name="Munos S."/>
            <person name="Bendahmane A."/>
            <person name="Berges H."/>
            <person name="Niebel A."/>
            <person name="Buitink J."/>
            <person name="Frugier F."/>
            <person name="Benhamed M."/>
            <person name="Crespi M."/>
            <person name="Gouzy J."/>
            <person name="Gamas P."/>
        </authorList>
    </citation>
    <scope>NUCLEOTIDE SEQUENCE [LARGE SCALE GENOMIC DNA]</scope>
    <source>
        <strain evidence="2">cv. Jemalong A17</strain>
    </source>
</reference>
<protein>
    <submittedName>
        <fullName evidence="1">Uncharacterized protein</fullName>
    </submittedName>
</protein>
<dbReference type="Proteomes" id="UP000265566">
    <property type="component" value="Chromosome 6"/>
</dbReference>
<sequence>MWIICGMHRFTHALHSTPSSHVNMLDISSTLGELLIERQVINRGFFLKPREVQEQHNIKEIRKTIHM</sequence>
<evidence type="ECO:0000313" key="1">
    <source>
        <dbReference type="EMBL" id="RHN51950.1"/>
    </source>
</evidence>
<proteinExistence type="predicted"/>
<name>A0A396HF53_MEDTR</name>
<evidence type="ECO:0000313" key="2">
    <source>
        <dbReference type="Proteomes" id="UP000265566"/>
    </source>
</evidence>